<gene>
    <name evidence="1" type="ORF">K435DRAFT_802614</name>
</gene>
<dbReference type="Proteomes" id="UP000297245">
    <property type="component" value="Unassembled WGS sequence"/>
</dbReference>
<evidence type="ECO:0000313" key="1">
    <source>
        <dbReference type="EMBL" id="THU89604.1"/>
    </source>
</evidence>
<keyword evidence="2" id="KW-1185">Reference proteome</keyword>
<organism evidence="1 2">
    <name type="scientific">Dendrothele bispora (strain CBS 962.96)</name>
    <dbReference type="NCBI Taxonomy" id="1314807"/>
    <lineage>
        <taxon>Eukaryota</taxon>
        <taxon>Fungi</taxon>
        <taxon>Dikarya</taxon>
        <taxon>Basidiomycota</taxon>
        <taxon>Agaricomycotina</taxon>
        <taxon>Agaricomycetes</taxon>
        <taxon>Agaricomycetidae</taxon>
        <taxon>Agaricales</taxon>
        <taxon>Agaricales incertae sedis</taxon>
        <taxon>Dendrothele</taxon>
    </lineage>
</organism>
<evidence type="ECO:0000313" key="2">
    <source>
        <dbReference type="Proteomes" id="UP000297245"/>
    </source>
</evidence>
<sequence>MVVKDEDVSQSKSTSILRMGKDYSAEVSGSTVCRGAETAEGCLESDEAGFIDGPELRGLSAKERRVWKGLSSNREFETVQYAERSAEILATLESEPCVRKSPTWSSDSDTKTDNTISKNDMDTEVILHDINMPSPSLMARFKYLCGLQHNFMSMEDLWHVRVKKFIQDMDSGISFWLKHIKLEKDDIQDIKTGQLTSWIIDAYSEAYNRKKSPDSKIFKDPGLIMGQNTSMTIIQHLLNGTFIVVQSEVILPDMFPLVCAKIMTTLMDYSIQVLPLEGSKDHPNLHDISKKELDVVEQENNAAVFILFMLPKVAIN</sequence>
<reference evidence="1 2" key="1">
    <citation type="journal article" date="2019" name="Nat. Ecol. Evol.">
        <title>Megaphylogeny resolves global patterns of mushroom evolution.</title>
        <authorList>
            <person name="Varga T."/>
            <person name="Krizsan K."/>
            <person name="Foldi C."/>
            <person name="Dima B."/>
            <person name="Sanchez-Garcia M."/>
            <person name="Sanchez-Ramirez S."/>
            <person name="Szollosi G.J."/>
            <person name="Szarkandi J.G."/>
            <person name="Papp V."/>
            <person name="Albert L."/>
            <person name="Andreopoulos W."/>
            <person name="Angelini C."/>
            <person name="Antonin V."/>
            <person name="Barry K.W."/>
            <person name="Bougher N.L."/>
            <person name="Buchanan P."/>
            <person name="Buyck B."/>
            <person name="Bense V."/>
            <person name="Catcheside P."/>
            <person name="Chovatia M."/>
            <person name="Cooper J."/>
            <person name="Damon W."/>
            <person name="Desjardin D."/>
            <person name="Finy P."/>
            <person name="Geml J."/>
            <person name="Haridas S."/>
            <person name="Hughes K."/>
            <person name="Justo A."/>
            <person name="Karasinski D."/>
            <person name="Kautmanova I."/>
            <person name="Kiss B."/>
            <person name="Kocsube S."/>
            <person name="Kotiranta H."/>
            <person name="LaButti K.M."/>
            <person name="Lechner B.E."/>
            <person name="Liimatainen K."/>
            <person name="Lipzen A."/>
            <person name="Lukacs Z."/>
            <person name="Mihaltcheva S."/>
            <person name="Morgado L.N."/>
            <person name="Niskanen T."/>
            <person name="Noordeloos M.E."/>
            <person name="Ohm R.A."/>
            <person name="Ortiz-Santana B."/>
            <person name="Ovrebo C."/>
            <person name="Racz N."/>
            <person name="Riley R."/>
            <person name="Savchenko A."/>
            <person name="Shiryaev A."/>
            <person name="Soop K."/>
            <person name="Spirin V."/>
            <person name="Szebenyi C."/>
            <person name="Tomsovsky M."/>
            <person name="Tulloss R.E."/>
            <person name="Uehling J."/>
            <person name="Grigoriev I.V."/>
            <person name="Vagvolgyi C."/>
            <person name="Papp T."/>
            <person name="Martin F.M."/>
            <person name="Miettinen O."/>
            <person name="Hibbett D.S."/>
            <person name="Nagy L.G."/>
        </authorList>
    </citation>
    <scope>NUCLEOTIDE SEQUENCE [LARGE SCALE GENOMIC DNA]</scope>
    <source>
        <strain evidence="1 2">CBS 962.96</strain>
    </source>
</reference>
<proteinExistence type="predicted"/>
<accession>A0A4S8LKD4</accession>
<dbReference type="AlphaFoldDB" id="A0A4S8LKD4"/>
<dbReference type="EMBL" id="ML179362">
    <property type="protein sequence ID" value="THU89604.1"/>
    <property type="molecule type" value="Genomic_DNA"/>
</dbReference>
<protein>
    <submittedName>
        <fullName evidence="1">Uncharacterized protein</fullName>
    </submittedName>
</protein>
<name>A0A4S8LKD4_DENBC</name>